<gene>
    <name evidence="2" type="ORF">ALO81_02258</name>
</gene>
<reference evidence="2 3" key="1">
    <citation type="submission" date="2015-09" db="EMBL/GenBank/DDBJ databases">
        <title>Genome announcement of multiple Pseudomonas syringae strains.</title>
        <authorList>
            <person name="Thakur S."/>
            <person name="Wang P.W."/>
            <person name="Gong Y."/>
            <person name="Weir B.S."/>
            <person name="Guttman D.S."/>
        </authorList>
    </citation>
    <scope>NUCLEOTIDE SEQUENCE [LARGE SCALE GENOMIC DNA]</scope>
    <source>
        <strain evidence="2 3">ICMP2823</strain>
    </source>
</reference>
<evidence type="ECO:0000313" key="3">
    <source>
        <dbReference type="Proteomes" id="UP000050564"/>
    </source>
</evidence>
<organism evidence="2 3">
    <name type="scientific">Pseudomonas cannabina</name>
    <dbReference type="NCBI Taxonomy" id="86840"/>
    <lineage>
        <taxon>Bacteria</taxon>
        <taxon>Pseudomonadati</taxon>
        <taxon>Pseudomonadota</taxon>
        <taxon>Gammaproteobacteria</taxon>
        <taxon>Pseudomonadales</taxon>
        <taxon>Pseudomonadaceae</taxon>
        <taxon>Pseudomonas</taxon>
    </lineage>
</organism>
<dbReference type="PATRIC" id="fig|86840.3.peg.3173"/>
<dbReference type="Proteomes" id="UP000050564">
    <property type="component" value="Unassembled WGS sequence"/>
</dbReference>
<keyword evidence="1" id="KW-0472">Membrane</keyword>
<keyword evidence="1" id="KW-1133">Transmembrane helix</keyword>
<comment type="caution">
    <text evidence="2">The sequence shown here is derived from an EMBL/GenBank/DDBJ whole genome shotgun (WGS) entry which is preliminary data.</text>
</comment>
<proteinExistence type="predicted"/>
<protein>
    <submittedName>
        <fullName evidence="2">Uncharacterized protein</fullName>
    </submittedName>
</protein>
<name>A0A0P9MDW4_PSECA</name>
<feature type="transmembrane region" description="Helical" evidence="1">
    <location>
        <begin position="127"/>
        <end position="146"/>
    </location>
</feature>
<evidence type="ECO:0000313" key="2">
    <source>
        <dbReference type="EMBL" id="KPW66826.1"/>
    </source>
</evidence>
<keyword evidence="1" id="KW-0812">Transmembrane</keyword>
<evidence type="ECO:0000256" key="1">
    <source>
        <dbReference type="SAM" id="Phobius"/>
    </source>
</evidence>
<dbReference type="AlphaFoldDB" id="A0A0P9MDW4"/>
<dbReference type="EMBL" id="LJPX01000536">
    <property type="protein sequence ID" value="KPW66826.1"/>
    <property type="molecule type" value="Genomic_DNA"/>
</dbReference>
<accession>A0A0P9MDW4</accession>
<sequence>MIELLLLQLGQVHGDVAAKGHGHGFDDVHDRQFRAVGFCQHAGATDDRVTLIGEVNGNQNVCIRHEGVLRENCNGREYGAFVGIWADPRAVSAQAPCMPKQKRRVMQATVFKKCCERPDDGPGARNMTVWIILSIICVMLSPLVWLRPSRHQSGRMALRMEARRIGLGMQLAPQEWPHWLARQPPSPCAQYHRPRLGSHADAWAYWQSEPGVWLNRWREVCEDEKLLSHFGTLPADVFKVEVDPQMVAVYWAEKGEAEILQRINAVLRALA</sequence>